<dbReference type="SMART" id="SM00174">
    <property type="entry name" value="RHO"/>
    <property type="match status" value="1"/>
</dbReference>
<protein>
    <submittedName>
        <fullName evidence="3">Putative rho-related BTB domain-containing protein 1</fullName>
    </submittedName>
</protein>
<evidence type="ECO:0000256" key="1">
    <source>
        <dbReference type="ARBA" id="ARBA00022741"/>
    </source>
</evidence>
<comment type="caution">
    <text evidence="3">The sequence shown here is derived from an EMBL/GenBank/DDBJ whole genome shotgun (WGS) entry which is preliminary data.</text>
</comment>
<dbReference type="PANTHER" id="PTHR24072">
    <property type="entry name" value="RHO FAMILY GTPASE"/>
    <property type="match status" value="1"/>
</dbReference>
<dbReference type="PRINTS" id="PR00449">
    <property type="entry name" value="RASTRNSFRMNG"/>
</dbReference>
<dbReference type="SUPFAM" id="SSF52540">
    <property type="entry name" value="P-loop containing nucleoside triphosphate hydrolases"/>
    <property type="match status" value="1"/>
</dbReference>
<evidence type="ECO:0000313" key="3">
    <source>
        <dbReference type="EMBL" id="PIK55467.1"/>
    </source>
</evidence>
<evidence type="ECO:0000256" key="2">
    <source>
        <dbReference type="ARBA" id="ARBA00023134"/>
    </source>
</evidence>
<keyword evidence="1" id="KW-0547">Nucleotide-binding</keyword>
<dbReference type="SMART" id="SM00175">
    <property type="entry name" value="RAB"/>
    <property type="match status" value="1"/>
</dbReference>
<dbReference type="Pfam" id="PF00071">
    <property type="entry name" value="Ras"/>
    <property type="match status" value="1"/>
</dbReference>
<keyword evidence="4" id="KW-1185">Reference proteome</keyword>
<dbReference type="GO" id="GO:0007264">
    <property type="term" value="P:small GTPase-mediated signal transduction"/>
    <property type="evidence" value="ECO:0007669"/>
    <property type="project" value="InterPro"/>
</dbReference>
<dbReference type="GO" id="GO:0005525">
    <property type="term" value="F:GTP binding"/>
    <property type="evidence" value="ECO:0007669"/>
    <property type="project" value="UniProtKB-KW"/>
</dbReference>
<dbReference type="Gene3D" id="3.40.50.300">
    <property type="entry name" value="P-loop containing nucleotide triphosphate hydrolases"/>
    <property type="match status" value="1"/>
</dbReference>
<accession>A0A2G8L5D1</accession>
<evidence type="ECO:0000313" key="4">
    <source>
        <dbReference type="Proteomes" id="UP000230750"/>
    </source>
</evidence>
<dbReference type="InterPro" id="IPR003578">
    <property type="entry name" value="Small_GTPase_Rho"/>
</dbReference>
<sequence>MDHDIPHQELVKCVVVGDSSTGKTRLIVARATNQATPRSQLFQTHVPSVWAIDQYRCCQEVLENSWEVVDGVNITLRLWDTFGDHEKDRCFAYGRADVVLLCFSIADSLSLQNVKKVWMAEIKHFCPRTPSSSVVQRMTLGQLIWQHLSKRGDQSDWIKVEEEFSQLLKVQIMSFLSKCENYTET</sequence>
<dbReference type="OrthoDB" id="6020506at2759"/>
<gene>
    <name evidence="3" type="ORF">BSL78_07627</name>
</gene>
<dbReference type="Proteomes" id="UP000230750">
    <property type="component" value="Unassembled WGS sequence"/>
</dbReference>
<dbReference type="InterPro" id="IPR001806">
    <property type="entry name" value="Small_GTPase"/>
</dbReference>
<reference evidence="3 4" key="1">
    <citation type="journal article" date="2017" name="PLoS Biol.">
        <title>The sea cucumber genome provides insights into morphological evolution and visceral regeneration.</title>
        <authorList>
            <person name="Zhang X."/>
            <person name="Sun L."/>
            <person name="Yuan J."/>
            <person name="Sun Y."/>
            <person name="Gao Y."/>
            <person name="Zhang L."/>
            <person name="Li S."/>
            <person name="Dai H."/>
            <person name="Hamel J.F."/>
            <person name="Liu C."/>
            <person name="Yu Y."/>
            <person name="Liu S."/>
            <person name="Lin W."/>
            <person name="Guo K."/>
            <person name="Jin S."/>
            <person name="Xu P."/>
            <person name="Storey K.B."/>
            <person name="Huan P."/>
            <person name="Zhang T."/>
            <person name="Zhou Y."/>
            <person name="Zhang J."/>
            <person name="Lin C."/>
            <person name="Li X."/>
            <person name="Xing L."/>
            <person name="Huo D."/>
            <person name="Sun M."/>
            <person name="Wang L."/>
            <person name="Mercier A."/>
            <person name="Li F."/>
            <person name="Yang H."/>
            <person name="Xiang J."/>
        </authorList>
    </citation>
    <scope>NUCLEOTIDE SEQUENCE [LARGE SCALE GENOMIC DNA]</scope>
    <source>
        <strain evidence="3">Shaxun</strain>
        <tissue evidence="3">Muscle</tissue>
    </source>
</reference>
<keyword evidence="2" id="KW-0342">GTP-binding</keyword>
<organism evidence="3 4">
    <name type="scientific">Stichopus japonicus</name>
    <name type="common">Sea cucumber</name>
    <dbReference type="NCBI Taxonomy" id="307972"/>
    <lineage>
        <taxon>Eukaryota</taxon>
        <taxon>Metazoa</taxon>
        <taxon>Echinodermata</taxon>
        <taxon>Eleutherozoa</taxon>
        <taxon>Echinozoa</taxon>
        <taxon>Holothuroidea</taxon>
        <taxon>Aspidochirotacea</taxon>
        <taxon>Aspidochirotida</taxon>
        <taxon>Stichopodidae</taxon>
        <taxon>Apostichopus</taxon>
    </lineage>
</organism>
<name>A0A2G8L5D1_STIJA</name>
<dbReference type="STRING" id="307972.A0A2G8L5D1"/>
<proteinExistence type="predicted"/>
<dbReference type="InterPro" id="IPR027417">
    <property type="entry name" value="P-loop_NTPase"/>
</dbReference>
<dbReference type="GO" id="GO:0003924">
    <property type="term" value="F:GTPase activity"/>
    <property type="evidence" value="ECO:0007669"/>
    <property type="project" value="InterPro"/>
</dbReference>
<dbReference type="AlphaFoldDB" id="A0A2G8L5D1"/>
<dbReference type="PROSITE" id="PS51420">
    <property type="entry name" value="RHO"/>
    <property type="match status" value="1"/>
</dbReference>
<dbReference type="EMBL" id="MRZV01000214">
    <property type="protein sequence ID" value="PIK55467.1"/>
    <property type="molecule type" value="Genomic_DNA"/>
</dbReference>